<dbReference type="EMBL" id="JAKOGI010000916">
    <property type="protein sequence ID" value="KAJ8429262.1"/>
    <property type="molecule type" value="Genomic_DNA"/>
</dbReference>
<proteinExistence type="predicted"/>
<reference evidence="2" key="1">
    <citation type="submission" date="2022-04" db="EMBL/GenBank/DDBJ databases">
        <title>Carnegiea gigantea Genome sequencing and assembly v2.</title>
        <authorList>
            <person name="Copetti D."/>
            <person name="Sanderson M.J."/>
            <person name="Burquez A."/>
            <person name="Wojciechowski M.F."/>
        </authorList>
    </citation>
    <scope>NUCLEOTIDE SEQUENCE</scope>
    <source>
        <strain evidence="2">SGP5-SGP5p</strain>
        <tissue evidence="2">Aerial part</tissue>
    </source>
</reference>
<dbReference type="AlphaFoldDB" id="A0A9Q1JQM6"/>
<feature type="region of interest" description="Disordered" evidence="1">
    <location>
        <begin position="1"/>
        <end position="36"/>
    </location>
</feature>
<name>A0A9Q1JQM6_9CARY</name>
<accession>A0A9Q1JQM6</accession>
<gene>
    <name evidence="2" type="ORF">Cgig2_027543</name>
</gene>
<evidence type="ECO:0000256" key="1">
    <source>
        <dbReference type="SAM" id="MobiDB-lite"/>
    </source>
</evidence>
<evidence type="ECO:0000313" key="3">
    <source>
        <dbReference type="Proteomes" id="UP001153076"/>
    </source>
</evidence>
<keyword evidence="3" id="KW-1185">Reference proteome</keyword>
<organism evidence="2 3">
    <name type="scientific">Carnegiea gigantea</name>
    <dbReference type="NCBI Taxonomy" id="171969"/>
    <lineage>
        <taxon>Eukaryota</taxon>
        <taxon>Viridiplantae</taxon>
        <taxon>Streptophyta</taxon>
        <taxon>Embryophyta</taxon>
        <taxon>Tracheophyta</taxon>
        <taxon>Spermatophyta</taxon>
        <taxon>Magnoliopsida</taxon>
        <taxon>eudicotyledons</taxon>
        <taxon>Gunneridae</taxon>
        <taxon>Pentapetalae</taxon>
        <taxon>Caryophyllales</taxon>
        <taxon>Cactineae</taxon>
        <taxon>Cactaceae</taxon>
        <taxon>Cactoideae</taxon>
        <taxon>Echinocereeae</taxon>
        <taxon>Carnegiea</taxon>
    </lineage>
</organism>
<protein>
    <submittedName>
        <fullName evidence="2">Uncharacterized protein</fullName>
    </submittedName>
</protein>
<feature type="compositionally biased region" description="Basic and acidic residues" evidence="1">
    <location>
        <begin position="7"/>
        <end position="22"/>
    </location>
</feature>
<dbReference type="OrthoDB" id="694455at2759"/>
<dbReference type="Proteomes" id="UP001153076">
    <property type="component" value="Unassembled WGS sequence"/>
</dbReference>
<comment type="caution">
    <text evidence="2">The sequence shown here is derived from an EMBL/GenBank/DDBJ whole genome shotgun (WGS) entry which is preliminary data.</text>
</comment>
<sequence>MPVRQDLGSDRIHELHDSDRNQDLAGSSSSGDSGEVGTLYNTLAPLQDGREYDYGSYYRHSDSLQSLNVIPSSTLTYILVRKVGVMQGTLRYRRNDENKCVDVSQDYENYFNATVLEKVNIECHGPEICPAEDKFYPAASCRKKELGSTFQFRGCSTFMIRVIEWTKRVLTSFEEPLKQAGIFGAVCVSQFSYHFDRNAWRPFVNFEAMNFFGSNSSWLHLSWLGRGWLVELFPSLYRHRPDSDCPGDFSRLVYDAGLLGSKLSLPQARHVFRDGGYLSLRAHSYHEDSRNGRDYFLYVLEPNCCWSLITPIDLLANLDSIKGFHLIV</sequence>
<evidence type="ECO:0000313" key="2">
    <source>
        <dbReference type="EMBL" id="KAJ8429262.1"/>
    </source>
</evidence>